<dbReference type="OMA" id="VARPKYQ"/>
<evidence type="ECO:0000313" key="3">
    <source>
        <dbReference type="EMBL" id="EAT35992.1"/>
    </source>
</evidence>
<feature type="chain" id="PRO_5014307249" evidence="2">
    <location>
        <begin position="21"/>
        <end position="221"/>
    </location>
</feature>
<name>Q16NR7_AEDAE</name>
<dbReference type="VEuPathDB" id="VectorBase:AAEL011890"/>
<accession>Q16NR7</accession>
<dbReference type="HOGENOM" id="CLU_1251580_0_0_1"/>
<feature type="compositionally biased region" description="Low complexity" evidence="1">
    <location>
        <begin position="162"/>
        <end position="175"/>
    </location>
</feature>
<reference evidence="3" key="1">
    <citation type="submission" date="2005-10" db="EMBL/GenBank/DDBJ databases">
        <authorList>
            <person name="Loftus B.J."/>
            <person name="Nene V.M."/>
            <person name="Hannick L.I."/>
            <person name="Bidwell S."/>
            <person name="Haas B."/>
            <person name="Amedeo P."/>
            <person name="Orvis J."/>
            <person name="Wortman J.R."/>
            <person name="White O.R."/>
            <person name="Salzberg S."/>
            <person name="Shumway M."/>
            <person name="Koo H."/>
            <person name="Zhao Y."/>
            <person name="Holmes M."/>
            <person name="Miller J."/>
            <person name="Schatz M."/>
            <person name="Pop M."/>
            <person name="Pai G."/>
            <person name="Utterback T."/>
            <person name="Rogers Y.-H."/>
            <person name="Kravitz S."/>
            <person name="Fraser C.M."/>
        </authorList>
    </citation>
    <scope>NUCLEOTIDE SEQUENCE</scope>
    <source>
        <strain evidence="3">Liverpool</strain>
    </source>
</reference>
<dbReference type="Proteomes" id="UP000682892">
    <property type="component" value="Unassembled WGS sequence"/>
</dbReference>
<evidence type="ECO:0000256" key="2">
    <source>
        <dbReference type="SAM" id="SignalP"/>
    </source>
</evidence>
<feature type="region of interest" description="Disordered" evidence="1">
    <location>
        <begin position="76"/>
        <end position="106"/>
    </location>
</feature>
<reference evidence="3" key="3">
    <citation type="submission" date="2012-09" db="EMBL/GenBank/DDBJ databases">
        <authorList>
            <consortium name="VectorBase"/>
        </authorList>
    </citation>
    <scope>NUCLEOTIDE SEQUENCE</scope>
    <source>
        <strain evidence="3">Liverpool</strain>
    </source>
</reference>
<feature type="compositionally biased region" description="Low complexity" evidence="1">
    <location>
        <begin position="83"/>
        <end position="96"/>
    </location>
</feature>
<keyword evidence="2" id="KW-0732">Signal</keyword>
<organism evidence="3 4">
    <name type="scientific">Aedes aegypti</name>
    <name type="common">Yellowfever mosquito</name>
    <name type="synonym">Culex aegypti</name>
    <dbReference type="NCBI Taxonomy" id="7159"/>
    <lineage>
        <taxon>Eukaryota</taxon>
        <taxon>Metazoa</taxon>
        <taxon>Ecdysozoa</taxon>
        <taxon>Arthropoda</taxon>
        <taxon>Hexapoda</taxon>
        <taxon>Insecta</taxon>
        <taxon>Pterygota</taxon>
        <taxon>Neoptera</taxon>
        <taxon>Endopterygota</taxon>
        <taxon>Diptera</taxon>
        <taxon>Nematocera</taxon>
        <taxon>Culicoidea</taxon>
        <taxon>Culicidae</taxon>
        <taxon>Culicinae</taxon>
        <taxon>Aedini</taxon>
        <taxon>Aedes</taxon>
        <taxon>Stegomyia</taxon>
    </lineage>
</organism>
<reference evidence="3" key="2">
    <citation type="journal article" date="2007" name="Science">
        <title>Genome sequence of Aedes aegypti, a major arbovirus vector.</title>
        <authorList>
            <person name="Nene V."/>
            <person name="Wortman J.R."/>
            <person name="Lawson D."/>
            <person name="Haas B."/>
            <person name="Kodira C."/>
            <person name="Tu Z.J."/>
            <person name="Loftus B."/>
            <person name="Xi Z."/>
            <person name="Megy K."/>
            <person name="Grabherr M."/>
            <person name="Ren Q."/>
            <person name="Zdobnov E.M."/>
            <person name="Lobo N.F."/>
            <person name="Campbell K.S."/>
            <person name="Brown S.E."/>
            <person name="Bonaldo M.F."/>
            <person name="Zhu J."/>
            <person name="Sinkins S.P."/>
            <person name="Hogenkamp D.G."/>
            <person name="Amedeo P."/>
            <person name="Arensburger P."/>
            <person name="Atkinson P.W."/>
            <person name="Bidwell S."/>
            <person name="Biedler J."/>
            <person name="Birney E."/>
            <person name="Bruggner R.V."/>
            <person name="Costas J."/>
            <person name="Coy M.R."/>
            <person name="Crabtree J."/>
            <person name="Crawford M."/>
            <person name="Debruyn B."/>
            <person name="Decaprio D."/>
            <person name="Eiglmeier K."/>
            <person name="Eisenstadt E."/>
            <person name="El-Dorry H."/>
            <person name="Gelbart W.M."/>
            <person name="Gomes S.L."/>
            <person name="Hammond M."/>
            <person name="Hannick L.I."/>
            <person name="Hogan J.R."/>
            <person name="Holmes M.H."/>
            <person name="Jaffe D."/>
            <person name="Johnston J.S."/>
            <person name="Kennedy R.C."/>
            <person name="Koo H."/>
            <person name="Kravitz S."/>
            <person name="Kriventseva E.V."/>
            <person name="Kulp D."/>
            <person name="Labutti K."/>
            <person name="Lee E."/>
            <person name="Li S."/>
            <person name="Lovin D.D."/>
            <person name="Mao C."/>
            <person name="Mauceli E."/>
            <person name="Menck C.F."/>
            <person name="Miller J.R."/>
            <person name="Montgomery P."/>
            <person name="Mori A."/>
            <person name="Nascimento A.L."/>
            <person name="Naveira H.F."/>
            <person name="Nusbaum C."/>
            <person name="O'leary S."/>
            <person name="Orvis J."/>
            <person name="Pertea M."/>
            <person name="Quesneville H."/>
            <person name="Reidenbach K.R."/>
            <person name="Rogers Y.H."/>
            <person name="Roth C.W."/>
            <person name="Schneider J.R."/>
            <person name="Schatz M."/>
            <person name="Shumway M."/>
            <person name="Stanke M."/>
            <person name="Stinson E.O."/>
            <person name="Tubio J.M."/>
            <person name="Vanzee J.P."/>
            <person name="Verjovski-Almeida S."/>
            <person name="Werner D."/>
            <person name="White O."/>
            <person name="Wyder S."/>
            <person name="Zeng Q."/>
            <person name="Zhao Q."/>
            <person name="Zhao Y."/>
            <person name="Hill C.A."/>
            <person name="Raikhel A.S."/>
            <person name="Soares M.B."/>
            <person name="Knudson D.L."/>
            <person name="Lee N.H."/>
            <person name="Galagan J."/>
            <person name="Salzberg S.L."/>
            <person name="Paulsen I.T."/>
            <person name="Dimopoulos G."/>
            <person name="Collins F.H."/>
            <person name="Birren B."/>
            <person name="Fraser-Liggett C.M."/>
            <person name="Severson D.W."/>
        </authorList>
    </citation>
    <scope>NUCLEOTIDE SEQUENCE [LARGE SCALE GENOMIC DNA]</scope>
    <source>
        <strain evidence="3">Liverpool</strain>
    </source>
</reference>
<feature type="compositionally biased region" description="Low complexity" evidence="1">
    <location>
        <begin position="189"/>
        <end position="203"/>
    </location>
</feature>
<dbReference type="PaxDb" id="7159-AAEL011890-PA"/>
<feature type="region of interest" description="Disordered" evidence="1">
    <location>
        <begin position="160"/>
        <end position="221"/>
    </location>
</feature>
<evidence type="ECO:0000256" key="1">
    <source>
        <dbReference type="SAM" id="MobiDB-lite"/>
    </source>
</evidence>
<dbReference type="eggNOG" id="ENOG502SGR0">
    <property type="taxonomic scope" value="Eukaryota"/>
</dbReference>
<sequence length="221" mass="24037">MKCLIFAVLVITLMVENSVARPKYQILEPREGYVPVYIRYGDEPLADINPALAAAFNEPILRISRAELTKALQADDGAGANTSSNSTSLSHSISASDEVHSKPVSKYQDLPKKAGYVPVYIRVGNTPLEQINRDLARAFQEANARSIRGTMIQELNHNARFSSESSSASSEEANSIIPKIRSFDNKSISSESNSNSNESNSSEQLHDFAPVKPAPGSNNVV</sequence>
<dbReference type="STRING" id="7159.Q16NR7"/>
<gene>
    <name evidence="3" type="ORF">AaeL_AAEL011890</name>
</gene>
<evidence type="ECO:0000313" key="4">
    <source>
        <dbReference type="Proteomes" id="UP000682892"/>
    </source>
</evidence>
<dbReference type="AlphaFoldDB" id="Q16NR7"/>
<protein>
    <submittedName>
        <fullName evidence="3">AAEL011890-PA</fullName>
    </submittedName>
</protein>
<dbReference type="EMBL" id="CH477811">
    <property type="protein sequence ID" value="EAT35992.1"/>
    <property type="molecule type" value="Genomic_DNA"/>
</dbReference>
<proteinExistence type="predicted"/>
<feature type="signal peptide" evidence="2">
    <location>
        <begin position="1"/>
        <end position="20"/>
    </location>
</feature>